<dbReference type="EMBL" id="LJCR01002683">
    <property type="protein sequence ID" value="KPV48402.1"/>
    <property type="molecule type" value="Genomic_DNA"/>
</dbReference>
<evidence type="ECO:0000313" key="1">
    <source>
        <dbReference type="EMBL" id="KPV48402.1"/>
    </source>
</evidence>
<reference evidence="1 2" key="1">
    <citation type="submission" date="2015-09" db="EMBL/GenBank/DDBJ databases">
        <title>Draft genome sequence of Kouleothrix aurantiaca JCM 19913.</title>
        <authorList>
            <person name="Hemp J."/>
        </authorList>
    </citation>
    <scope>NUCLEOTIDE SEQUENCE [LARGE SCALE GENOMIC DNA]</scope>
    <source>
        <strain evidence="1 2">COM-B</strain>
    </source>
</reference>
<gene>
    <name evidence="1" type="ORF">SE17_38275</name>
</gene>
<name>A0A0P9CZ73_9CHLR</name>
<comment type="caution">
    <text evidence="1">The sequence shown here is derived from an EMBL/GenBank/DDBJ whole genome shotgun (WGS) entry which is preliminary data.</text>
</comment>
<keyword evidence="2" id="KW-1185">Reference proteome</keyword>
<dbReference type="Proteomes" id="UP000050509">
    <property type="component" value="Unassembled WGS sequence"/>
</dbReference>
<accession>A0A0P9CZ73</accession>
<organism evidence="1 2">
    <name type="scientific">Kouleothrix aurantiaca</name>
    <dbReference type="NCBI Taxonomy" id="186479"/>
    <lineage>
        <taxon>Bacteria</taxon>
        <taxon>Bacillati</taxon>
        <taxon>Chloroflexota</taxon>
        <taxon>Chloroflexia</taxon>
        <taxon>Chloroflexales</taxon>
        <taxon>Roseiflexineae</taxon>
        <taxon>Roseiflexaceae</taxon>
        <taxon>Kouleothrix</taxon>
    </lineage>
</organism>
<evidence type="ECO:0000313" key="2">
    <source>
        <dbReference type="Proteomes" id="UP000050509"/>
    </source>
</evidence>
<dbReference type="AlphaFoldDB" id="A0A0P9CZ73"/>
<protein>
    <submittedName>
        <fullName evidence="1">Uncharacterized protein</fullName>
    </submittedName>
</protein>
<feature type="non-terminal residue" evidence="1">
    <location>
        <position position="140"/>
    </location>
</feature>
<proteinExistence type="predicted"/>
<sequence>MSDPYAFDADLPALPLAFDLDRVARLFAEQWPAGGGPVTISKIKLQDTKYQPHARCVTTYALAAEQDGAARPTIGVLEITPAGAAHRLYNSDTKLPWLAQATDPEVMRAHFAALLPGTTIERCTNAPVRYRPNVRCVFRY</sequence>